<comment type="catalytic activity">
    <reaction evidence="4">
        <text>L-proline + NADP(+) = (S)-1-pyrroline-5-carboxylate + NADPH + 2 H(+)</text>
        <dbReference type="Rhea" id="RHEA:14109"/>
        <dbReference type="ChEBI" id="CHEBI:15378"/>
        <dbReference type="ChEBI" id="CHEBI:17388"/>
        <dbReference type="ChEBI" id="CHEBI:57783"/>
        <dbReference type="ChEBI" id="CHEBI:58349"/>
        <dbReference type="ChEBI" id="CHEBI:60039"/>
        <dbReference type="EC" id="1.5.1.2"/>
    </reaction>
</comment>
<organism evidence="8 9">
    <name type="scientific">Campylobacter blaseri</name>
    <dbReference type="NCBI Taxonomy" id="2042961"/>
    <lineage>
        <taxon>Bacteria</taxon>
        <taxon>Pseudomonadati</taxon>
        <taxon>Campylobacterota</taxon>
        <taxon>Epsilonproteobacteria</taxon>
        <taxon>Campylobacterales</taxon>
        <taxon>Campylobacteraceae</taxon>
        <taxon>Campylobacter</taxon>
    </lineage>
</organism>
<evidence type="ECO:0000313" key="9">
    <source>
        <dbReference type="Proteomes" id="UP000240535"/>
    </source>
</evidence>
<feature type="binding site" evidence="5">
    <location>
        <begin position="10"/>
        <end position="15"/>
    </location>
    <ligand>
        <name>NADP(+)</name>
        <dbReference type="ChEBI" id="CHEBI:58349"/>
    </ligand>
</feature>
<evidence type="ECO:0000259" key="7">
    <source>
        <dbReference type="Pfam" id="PF14748"/>
    </source>
</evidence>
<dbReference type="EC" id="1.5.1.2" evidence="4"/>
<proteinExistence type="inferred from homology"/>
<dbReference type="PIRSF" id="PIRSF000193">
    <property type="entry name" value="Pyrrol-5-carb_rd"/>
    <property type="match status" value="1"/>
</dbReference>
<dbReference type="Pfam" id="PF03807">
    <property type="entry name" value="F420_oxidored"/>
    <property type="match status" value="1"/>
</dbReference>
<evidence type="ECO:0000256" key="2">
    <source>
        <dbReference type="ARBA" id="ARBA00022857"/>
    </source>
</evidence>
<dbReference type="PANTHER" id="PTHR11645:SF0">
    <property type="entry name" value="PYRROLINE-5-CARBOXYLATE REDUCTASE 3"/>
    <property type="match status" value="1"/>
</dbReference>
<dbReference type="AlphaFoldDB" id="A0A2P8R205"/>
<keyword evidence="4" id="KW-0028">Amino-acid biosynthesis</keyword>
<feature type="domain" description="Pyrroline-5-carboxylate reductase dimerisation" evidence="7">
    <location>
        <begin position="151"/>
        <end position="247"/>
    </location>
</feature>
<dbReference type="InterPro" id="IPR008927">
    <property type="entry name" value="6-PGluconate_DH-like_C_sf"/>
</dbReference>
<dbReference type="GO" id="GO:0055129">
    <property type="term" value="P:L-proline biosynthetic process"/>
    <property type="evidence" value="ECO:0007669"/>
    <property type="project" value="UniProtKB-UniRule"/>
</dbReference>
<evidence type="ECO:0000256" key="1">
    <source>
        <dbReference type="ARBA" id="ARBA00005525"/>
    </source>
</evidence>
<dbReference type="PANTHER" id="PTHR11645">
    <property type="entry name" value="PYRROLINE-5-CARBOXYLATE REDUCTASE"/>
    <property type="match status" value="1"/>
</dbReference>
<dbReference type="Proteomes" id="UP000240535">
    <property type="component" value="Unassembled WGS sequence"/>
</dbReference>
<reference evidence="9" key="1">
    <citation type="submission" date="2017-10" db="EMBL/GenBank/DDBJ databases">
        <title>Campylobacter species from seals.</title>
        <authorList>
            <person name="Gilbert M.J."/>
            <person name="Zomer A.L."/>
            <person name="Timmerman A.J."/>
            <person name="Duim B."/>
            <person name="Wagenaar J.A."/>
        </authorList>
    </citation>
    <scope>NUCLEOTIDE SEQUENCE [LARGE SCALE GENOMIC DNA]</scope>
    <source>
        <strain evidence="9">17S00004-5</strain>
    </source>
</reference>
<dbReference type="HAMAP" id="MF_01925">
    <property type="entry name" value="P5C_reductase"/>
    <property type="match status" value="1"/>
</dbReference>
<dbReference type="GO" id="GO:0004735">
    <property type="term" value="F:pyrroline-5-carboxylate reductase activity"/>
    <property type="evidence" value="ECO:0007669"/>
    <property type="project" value="UniProtKB-UniRule"/>
</dbReference>
<keyword evidence="3 4" id="KW-0560">Oxidoreductase</keyword>
<feature type="domain" description="Pyrroline-5-carboxylate reductase catalytic N-terminal" evidence="6">
    <location>
        <begin position="7"/>
        <end position="91"/>
    </location>
</feature>
<evidence type="ECO:0000259" key="6">
    <source>
        <dbReference type="Pfam" id="PF03807"/>
    </source>
</evidence>
<dbReference type="GO" id="GO:0005737">
    <property type="term" value="C:cytoplasm"/>
    <property type="evidence" value="ECO:0007669"/>
    <property type="project" value="UniProtKB-SubCell"/>
</dbReference>
<dbReference type="UniPathway" id="UPA00098">
    <property type="reaction ID" value="UER00361"/>
</dbReference>
<dbReference type="InterPro" id="IPR036291">
    <property type="entry name" value="NAD(P)-bd_dom_sf"/>
</dbReference>
<evidence type="ECO:0000256" key="5">
    <source>
        <dbReference type="PIRSR" id="PIRSR000193-1"/>
    </source>
</evidence>
<evidence type="ECO:0000313" key="8">
    <source>
        <dbReference type="EMBL" id="PSM52524.1"/>
    </source>
</evidence>
<keyword evidence="4" id="KW-0963">Cytoplasm</keyword>
<dbReference type="InterPro" id="IPR029036">
    <property type="entry name" value="P5CR_dimer"/>
</dbReference>
<dbReference type="SUPFAM" id="SSF51735">
    <property type="entry name" value="NAD(P)-binding Rossmann-fold domains"/>
    <property type="match status" value="1"/>
</dbReference>
<comment type="catalytic activity">
    <reaction evidence="4">
        <text>L-proline + NAD(+) = (S)-1-pyrroline-5-carboxylate + NADH + 2 H(+)</text>
        <dbReference type="Rhea" id="RHEA:14105"/>
        <dbReference type="ChEBI" id="CHEBI:15378"/>
        <dbReference type="ChEBI" id="CHEBI:17388"/>
        <dbReference type="ChEBI" id="CHEBI:57540"/>
        <dbReference type="ChEBI" id="CHEBI:57945"/>
        <dbReference type="ChEBI" id="CHEBI:60039"/>
        <dbReference type="EC" id="1.5.1.2"/>
    </reaction>
</comment>
<feature type="binding site" evidence="5">
    <location>
        <position position="33"/>
    </location>
    <ligand>
        <name>NADP(+)</name>
        <dbReference type="ChEBI" id="CHEBI:58349"/>
    </ligand>
</feature>
<name>A0A2P8R205_9BACT</name>
<sequence>MRLKMEIYILGNGSMAEAMAIGLSSKFKVIIVSREKQDSRYLSEFNIKNELYGQKYDIEGKNIILAFKPYALKEVSKKLVGKAEICISVLAMTKLEDLKHIDSKVRVCAMPNIAAKFKASTTIYYTNDDDSKAAQILKEFGDIYRVYSDDEFKISGVVSGCVPAYLALINEALQNGCVREGINKELARSLVNSSFKSSVELMQNFHPAIMKEKVCSPKGMTIEGVYFLEKNGIRGIFMEALNRSINKK</sequence>
<keyword evidence="4" id="KW-0641">Proline biosynthesis</keyword>
<dbReference type="NCBIfam" id="NF008839">
    <property type="entry name" value="PRK11880.2-4"/>
    <property type="match status" value="1"/>
</dbReference>
<evidence type="ECO:0000256" key="4">
    <source>
        <dbReference type="HAMAP-Rule" id="MF_01925"/>
    </source>
</evidence>
<evidence type="ECO:0000256" key="3">
    <source>
        <dbReference type="ARBA" id="ARBA00023002"/>
    </source>
</evidence>
<comment type="caution">
    <text evidence="8">The sequence shown here is derived from an EMBL/GenBank/DDBJ whole genome shotgun (WGS) entry which is preliminary data.</text>
</comment>
<dbReference type="InterPro" id="IPR028939">
    <property type="entry name" value="P5C_Rdtase_cat_N"/>
</dbReference>
<dbReference type="InterPro" id="IPR000304">
    <property type="entry name" value="Pyrroline-COOH_reductase"/>
</dbReference>
<dbReference type="SUPFAM" id="SSF48179">
    <property type="entry name" value="6-phosphogluconate dehydrogenase C-terminal domain-like"/>
    <property type="match status" value="1"/>
</dbReference>
<feature type="binding site" evidence="5">
    <location>
        <begin position="66"/>
        <end position="69"/>
    </location>
    <ligand>
        <name>NADP(+)</name>
        <dbReference type="ChEBI" id="CHEBI:58349"/>
    </ligand>
</feature>
<dbReference type="EMBL" id="PDHH01000002">
    <property type="protein sequence ID" value="PSM52524.1"/>
    <property type="molecule type" value="Genomic_DNA"/>
</dbReference>
<keyword evidence="2 4" id="KW-0521">NADP</keyword>
<dbReference type="Pfam" id="PF14748">
    <property type="entry name" value="P5CR_dimer"/>
    <property type="match status" value="1"/>
</dbReference>
<dbReference type="Gene3D" id="3.40.50.720">
    <property type="entry name" value="NAD(P)-binding Rossmann-like Domain"/>
    <property type="match status" value="1"/>
</dbReference>
<keyword evidence="9" id="KW-1185">Reference proteome</keyword>
<accession>A0A2P8R205</accession>
<comment type="pathway">
    <text evidence="4">Amino-acid biosynthesis; L-proline biosynthesis; L-proline from L-glutamate 5-semialdehyde: step 1/1.</text>
</comment>
<dbReference type="Gene3D" id="1.10.3730.10">
    <property type="entry name" value="ProC C-terminal domain-like"/>
    <property type="match status" value="1"/>
</dbReference>
<gene>
    <name evidence="4" type="primary">proC</name>
    <name evidence="8" type="ORF">CQ405_02010</name>
</gene>
<protein>
    <recommendedName>
        <fullName evidence="4">Pyrroline-5-carboxylate reductase</fullName>
        <shortName evidence="4">P5C reductase</shortName>
        <shortName evidence="4">P5CR</shortName>
        <ecNumber evidence="4">1.5.1.2</ecNumber>
    </recommendedName>
    <alternativeName>
        <fullName evidence="4">PCA reductase</fullName>
    </alternativeName>
</protein>
<comment type="subcellular location">
    <subcellularLocation>
        <location evidence="4">Cytoplasm</location>
    </subcellularLocation>
</comment>
<comment type="function">
    <text evidence="4">Catalyzes the reduction of 1-pyrroline-5-carboxylate (PCA) to L-proline.</text>
</comment>
<comment type="similarity">
    <text evidence="1 4">Belongs to the pyrroline-5-carboxylate reductase family.</text>
</comment>
<dbReference type="OrthoDB" id="9805754at2"/>